<gene>
    <name evidence="1" type="ORF">BN2476_300067</name>
</gene>
<reference evidence="1" key="1">
    <citation type="submission" date="2016-12" db="EMBL/GenBank/DDBJ databases">
        <authorList>
            <person name="Moulin L."/>
        </authorList>
    </citation>
    <scope>NUCLEOTIDE SEQUENCE [LARGE SCALE GENOMIC DNA]</scope>
    <source>
        <strain evidence="1">STM 7183</strain>
    </source>
</reference>
<organism evidence="1 2">
    <name type="scientific">Paraburkholderia piptadeniae</name>
    <dbReference type="NCBI Taxonomy" id="1701573"/>
    <lineage>
        <taxon>Bacteria</taxon>
        <taxon>Pseudomonadati</taxon>
        <taxon>Pseudomonadota</taxon>
        <taxon>Betaproteobacteria</taxon>
        <taxon>Burkholderiales</taxon>
        <taxon>Burkholderiaceae</taxon>
        <taxon>Paraburkholderia</taxon>
    </lineage>
</organism>
<keyword evidence="2" id="KW-1185">Reference proteome</keyword>
<accession>A0A1N7S2D0</accession>
<evidence type="ECO:0000313" key="2">
    <source>
        <dbReference type="Proteomes" id="UP000195569"/>
    </source>
</evidence>
<sequence>MGESNAAGKSAQEGRTLRFGITTKDAKKIWYFGTTRSFRYQLNVQHMPTCIQIQCSRWRSPLLLRQADWQSVGERGIFGKVDGFESESSGNLTQVSRILGFSRTMNATRLVNCRPRRETLLFRSCRRMVLDDMSAERH</sequence>
<comment type="caution">
    <text evidence="1">The sequence shown here is derived from an EMBL/GenBank/DDBJ whole genome shotgun (WGS) entry which is preliminary data.</text>
</comment>
<dbReference type="EMBL" id="CYGY02000030">
    <property type="protein sequence ID" value="SIT41562.1"/>
    <property type="molecule type" value="Genomic_DNA"/>
</dbReference>
<proteinExistence type="predicted"/>
<protein>
    <submittedName>
        <fullName evidence="1">Uncharacterized protein</fullName>
    </submittedName>
</protein>
<dbReference type="AlphaFoldDB" id="A0A1N7S2D0"/>
<evidence type="ECO:0000313" key="1">
    <source>
        <dbReference type="EMBL" id="SIT41562.1"/>
    </source>
</evidence>
<dbReference type="Proteomes" id="UP000195569">
    <property type="component" value="Unassembled WGS sequence"/>
</dbReference>
<name>A0A1N7S2D0_9BURK</name>